<evidence type="ECO:0000313" key="2">
    <source>
        <dbReference type="Proteomes" id="UP000595437"/>
    </source>
</evidence>
<gene>
    <name evidence="1" type="ORF">FKW44_017326</name>
</gene>
<protein>
    <submittedName>
        <fullName evidence="1">Uncharacterized protein</fullName>
    </submittedName>
</protein>
<proteinExistence type="predicted"/>
<keyword evidence="2" id="KW-1185">Reference proteome</keyword>
<accession>A0A7T8GSV6</accession>
<dbReference type="AlphaFoldDB" id="A0A7T8GSV6"/>
<feature type="non-terminal residue" evidence="1">
    <location>
        <position position="1"/>
    </location>
</feature>
<name>A0A7T8GSV6_CALRO</name>
<organism evidence="1 2">
    <name type="scientific">Caligus rogercresseyi</name>
    <name type="common">Sea louse</name>
    <dbReference type="NCBI Taxonomy" id="217165"/>
    <lineage>
        <taxon>Eukaryota</taxon>
        <taxon>Metazoa</taxon>
        <taxon>Ecdysozoa</taxon>
        <taxon>Arthropoda</taxon>
        <taxon>Crustacea</taxon>
        <taxon>Multicrustacea</taxon>
        <taxon>Hexanauplia</taxon>
        <taxon>Copepoda</taxon>
        <taxon>Siphonostomatoida</taxon>
        <taxon>Caligidae</taxon>
        <taxon>Caligus</taxon>
    </lineage>
</organism>
<evidence type="ECO:0000313" key="1">
    <source>
        <dbReference type="EMBL" id="QQP37142.1"/>
    </source>
</evidence>
<dbReference type="EMBL" id="CP045901">
    <property type="protein sequence ID" value="QQP37142.1"/>
    <property type="molecule type" value="Genomic_DNA"/>
</dbReference>
<reference evidence="2" key="1">
    <citation type="submission" date="2021-01" db="EMBL/GenBank/DDBJ databases">
        <title>Caligus Genome Assembly.</title>
        <authorList>
            <person name="Gallardo-Escarate C."/>
        </authorList>
    </citation>
    <scope>NUCLEOTIDE SEQUENCE [LARGE SCALE GENOMIC DNA]</scope>
</reference>
<dbReference type="Proteomes" id="UP000595437">
    <property type="component" value="Chromosome 12"/>
</dbReference>
<sequence length="66" mass="7407">MARALTNEMKSSISWERLAVLDLVSKLSTMGCYDCKGVHFQLGVLGDCDKNRETREMERGDARAVN</sequence>